<keyword evidence="20" id="KW-1133">Transmembrane helix</keyword>
<dbReference type="InterPro" id="IPR012341">
    <property type="entry name" value="6hp_glycosidase-like_sf"/>
</dbReference>
<dbReference type="EC" id="3.2.1.-" evidence="18"/>
<comment type="subcellular location">
    <subcellularLocation>
        <location evidence="14">Endomembrane system</location>
        <topology evidence="14">Single-pass type II membrane protein</topology>
    </subcellularLocation>
</comment>
<dbReference type="OrthoDB" id="8118055at2759"/>
<dbReference type="KEGG" id="spu:581367"/>
<dbReference type="OMA" id="DTCVWAY"/>
<evidence type="ECO:0000256" key="3">
    <source>
        <dbReference type="ARBA" id="ARBA00007658"/>
    </source>
</evidence>
<dbReference type="InterPro" id="IPR001382">
    <property type="entry name" value="Glyco_hydro_47"/>
</dbReference>
<evidence type="ECO:0000256" key="14">
    <source>
        <dbReference type="ARBA" id="ARBA00060399"/>
    </source>
</evidence>
<evidence type="ECO:0000256" key="18">
    <source>
        <dbReference type="RuleBase" id="RU361193"/>
    </source>
</evidence>
<dbReference type="InterPro" id="IPR050749">
    <property type="entry name" value="Glycosyl_Hydrolase_47"/>
</dbReference>
<dbReference type="RefSeq" id="XP_030851337.1">
    <property type="nucleotide sequence ID" value="XM_030995477.1"/>
</dbReference>
<keyword evidence="10 18" id="KW-0326">Glycosidase</keyword>
<dbReference type="PRINTS" id="PR00747">
    <property type="entry name" value="GLYHDRLASE47"/>
</dbReference>
<dbReference type="GeneID" id="581367"/>
<feature type="coiled-coil region" evidence="19">
    <location>
        <begin position="143"/>
        <end position="170"/>
    </location>
</feature>
<comment type="cofactor">
    <cofactor evidence="1 16">
        <name>Ca(2+)</name>
        <dbReference type="ChEBI" id="CHEBI:29108"/>
    </cofactor>
</comment>
<keyword evidence="6 16" id="KW-0106">Calcium</keyword>
<dbReference type="InParanoid" id="A0A7M7T3L3"/>
<evidence type="ECO:0000256" key="10">
    <source>
        <dbReference type="ARBA" id="ARBA00023295"/>
    </source>
</evidence>
<evidence type="ECO:0000256" key="7">
    <source>
        <dbReference type="ARBA" id="ARBA00022968"/>
    </source>
</evidence>
<feature type="disulfide bond" evidence="17">
    <location>
        <begin position="478"/>
        <end position="509"/>
    </location>
</feature>
<evidence type="ECO:0000256" key="4">
    <source>
        <dbReference type="ARBA" id="ARBA00022692"/>
    </source>
</evidence>
<keyword evidence="16" id="KW-0479">Metal-binding</keyword>
<evidence type="ECO:0000256" key="16">
    <source>
        <dbReference type="PIRSR" id="PIRSR601382-2"/>
    </source>
</evidence>
<feature type="active site" evidence="15">
    <location>
        <position position="548"/>
    </location>
</feature>
<dbReference type="GO" id="GO:0005975">
    <property type="term" value="P:carbohydrate metabolic process"/>
    <property type="evidence" value="ECO:0007669"/>
    <property type="project" value="InterPro"/>
</dbReference>
<evidence type="ECO:0000256" key="17">
    <source>
        <dbReference type="PIRSR" id="PIRSR601382-3"/>
    </source>
</evidence>
<evidence type="ECO:0000256" key="1">
    <source>
        <dbReference type="ARBA" id="ARBA00001913"/>
    </source>
</evidence>
<evidence type="ECO:0000256" key="15">
    <source>
        <dbReference type="PIRSR" id="PIRSR601382-1"/>
    </source>
</evidence>
<dbReference type="AlphaFoldDB" id="A0A7M7T3L3"/>
<feature type="transmembrane region" description="Helical" evidence="20">
    <location>
        <begin position="33"/>
        <end position="53"/>
    </location>
</feature>
<feature type="active site" description="Proton donor" evidence="15">
    <location>
        <position position="282"/>
    </location>
</feature>
<name>A0A7M7T3L3_STRPU</name>
<evidence type="ECO:0000256" key="6">
    <source>
        <dbReference type="ARBA" id="ARBA00022837"/>
    </source>
</evidence>
<dbReference type="PANTHER" id="PTHR11742:SF6">
    <property type="entry name" value="MANNOSYL-OLIGOSACCHARIDE ALPHA-1,2-MANNOSIDASE IA-RELATED"/>
    <property type="match status" value="1"/>
</dbReference>
<dbReference type="GO" id="GO:0004571">
    <property type="term" value="F:mannosyl-oligosaccharide 1,2-alpha-mannosidase activity"/>
    <property type="evidence" value="ECO:0000318"/>
    <property type="project" value="GO_Central"/>
</dbReference>
<keyword evidence="19" id="KW-0175">Coiled coil</keyword>
<dbReference type="Gene3D" id="1.50.10.10">
    <property type="match status" value="1"/>
</dbReference>
<feature type="active site" description="Proton donor" evidence="15">
    <location>
        <position position="523"/>
    </location>
</feature>
<keyword evidence="4 20" id="KW-0812">Transmembrane</keyword>
<evidence type="ECO:0000256" key="5">
    <source>
        <dbReference type="ARBA" id="ARBA00022801"/>
    </source>
</evidence>
<evidence type="ECO:0000256" key="20">
    <source>
        <dbReference type="SAM" id="Phobius"/>
    </source>
</evidence>
<keyword evidence="5 18" id="KW-0378">Hydrolase</keyword>
<evidence type="ECO:0000313" key="22">
    <source>
        <dbReference type="Proteomes" id="UP000007110"/>
    </source>
</evidence>
<proteinExistence type="inferred from homology"/>
<dbReference type="GO" id="GO:0005783">
    <property type="term" value="C:endoplasmic reticulum"/>
    <property type="evidence" value="ECO:0000318"/>
    <property type="project" value="GO_Central"/>
</dbReference>
<comment type="similarity">
    <text evidence="3 18">Belongs to the glycosyl hydrolase 47 family.</text>
</comment>
<keyword evidence="7" id="KW-0735">Signal-anchor</keyword>
<dbReference type="GO" id="GO:0005509">
    <property type="term" value="F:calcium ion binding"/>
    <property type="evidence" value="ECO:0007669"/>
    <property type="project" value="InterPro"/>
</dbReference>
<reference evidence="21" key="2">
    <citation type="submission" date="2021-01" db="UniProtKB">
        <authorList>
            <consortium name="EnsemblMetazoa"/>
        </authorList>
    </citation>
    <scope>IDENTIFICATION</scope>
</reference>
<keyword evidence="8 20" id="KW-0472">Membrane</keyword>
<dbReference type="Proteomes" id="UP000007110">
    <property type="component" value="Unassembled WGS sequence"/>
</dbReference>
<dbReference type="FunFam" id="1.50.10.10:FF:000002">
    <property type="entry name" value="alpha-1,2-Mannosidase"/>
    <property type="match status" value="1"/>
</dbReference>
<evidence type="ECO:0000256" key="13">
    <source>
        <dbReference type="ARBA" id="ARBA00054774"/>
    </source>
</evidence>
<dbReference type="EnsemblMetazoa" id="XM_030995477">
    <property type="protein sequence ID" value="XP_030851337"/>
    <property type="gene ID" value="LOC581367"/>
</dbReference>
<evidence type="ECO:0000256" key="19">
    <source>
        <dbReference type="SAM" id="Coils"/>
    </source>
</evidence>
<dbReference type="SUPFAM" id="SSF48225">
    <property type="entry name" value="Seven-hairpin glycosidases"/>
    <property type="match status" value="1"/>
</dbReference>
<evidence type="ECO:0000256" key="12">
    <source>
        <dbReference type="ARBA" id="ARBA00048605"/>
    </source>
</evidence>
<comment type="pathway">
    <text evidence="2">Protein modification; protein glycosylation.</text>
</comment>
<comment type="function">
    <text evidence="13">Involved in the maturation of Asn-linked oligosaccharides. Progressively trim alpha-1,2-linked mannose residues from Man(9)GlcNAc(2) to produce Man(5)GlcNAc(2).</text>
</comment>
<evidence type="ECO:0000256" key="2">
    <source>
        <dbReference type="ARBA" id="ARBA00004922"/>
    </source>
</evidence>
<protein>
    <recommendedName>
        <fullName evidence="18">alpha-1,2-Mannosidase</fullName>
        <ecNumber evidence="18">3.2.1.-</ecNumber>
    </recommendedName>
</protein>
<feature type="binding site" evidence="16">
    <location>
        <position position="634"/>
    </location>
    <ligand>
        <name>Ca(2+)</name>
        <dbReference type="ChEBI" id="CHEBI:29108"/>
    </ligand>
</feature>
<evidence type="ECO:0000256" key="11">
    <source>
        <dbReference type="ARBA" id="ARBA00047669"/>
    </source>
</evidence>
<accession>A0A7M7T3L3</accession>
<dbReference type="PANTHER" id="PTHR11742">
    <property type="entry name" value="MANNOSYL-OLIGOSACCHARIDE ALPHA-1,2-MANNOSIDASE-RELATED"/>
    <property type="match status" value="1"/>
</dbReference>
<dbReference type="Pfam" id="PF01532">
    <property type="entry name" value="Glyco_hydro_47"/>
    <property type="match status" value="1"/>
</dbReference>
<organism evidence="21 22">
    <name type="scientific">Strongylocentrotus purpuratus</name>
    <name type="common">Purple sea urchin</name>
    <dbReference type="NCBI Taxonomy" id="7668"/>
    <lineage>
        <taxon>Eukaryota</taxon>
        <taxon>Metazoa</taxon>
        <taxon>Echinodermata</taxon>
        <taxon>Eleutherozoa</taxon>
        <taxon>Echinozoa</taxon>
        <taxon>Echinoidea</taxon>
        <taxon>Euechinoidea</taxon>
        <taxon>Echinacea</taxon>
        <taxon>Camarodonta</taxon>
        <taxon>Echinidea</taxon>
        <taxon>Strongylocentrotidae</taxon>
        <taxon>Strongylocentrotus</taxon>
    </lineage>
</organism>
<dbReference type="GO" id="GO:0000139">
    <property type="term" value="C:Golgi membrane"/>
    <property type="evidence" value="ECO:0000318"/>
    <property type="project" value="GO_Central"/>
</dbReference>
<comment type="catalytic activity">
    <reaction evidence="11">
        <text>N(4)-(alpha-D-Man-(1-&gt;2)-alpha-D-Man-(1-&gt;2)-alpha-D-Man-(1-&gt;3)-[alpha-D-Man-(1-&gt;3)-[alpha-D-Man-(1-&gt;2)-alpha-D-Man-(1-&gt;6)]-alpha-D-Man-(1-&gt;6)]-beta-D-Man-(1-&gt;4)-beta-D-GlcNAc-(1-&gt;4)-beta-D-GlcNAc)-L-asparaginyl-[protein] (N-glucan mannose isomer 8A1,2,3B1,3) + 3 H2O = N(4)-(alpha-D-Man-(1-&gt;3)-[alpha-D-Man-(1-&gt;3)-[alpha-D-Man-(1-&gt;6)]-alpha-D-Man-(1-&gt;6)]-beta-D-Man-(1-&gt;4)-beta-D-GlcNAc-(1-&gt;4)-beta-D-GlcNAc)-L-asparaginyl-[protein] (N-glucan mannose isomer 5A1,2) + 3 beta-D-mannose</text>
        <dbReference type="Rhea" id="RHEA:56028"/>
        <dbReference type="Rhea" id="RHEA-COMP:14358"/>
        <dbReference type="Rhea" id="RHEA-COMP:14367"/>
        <dbReference type="ChEBI" id="CHEBI:15377"/>
        <dbReference type="ChEBI" id="CHEBI:28563"/>
        <dbReference type="ChEBI" id="CHEBI:59087"/>
        <dbReference type="ChEBI" id="CHEBI:60628"/>
        <dbReference type="EC" id="3.2.1.113"/>
    </reaction>
</comment>
<reference evidence="22" key="1">
    <citation type="submission" date="2015-02" db="EMBL/GenBank/DDBJ databases">
        <title>Genome sequencing for Strongylocentrotus purpuratus.</title>
        <authorList>
            <person name="Murali S."/>
            <person name="Liu Y."/>
            <person name="Vee V."/>
            <person name="English A."/>
            <person name="Wang M."/>
            <person name="Skinner E."/>
            <person name="Han Y."/>
            <person name="Muzny D.M."/>
            <person name="Worley K.C."/>
            <person name="Gibbs R.A."/>
        </authorList>
    </citation>
    <scope>NUCLEOTIDE SEQUENCE</scope>
</reference>
<evidence type="ECO:0000256" key="9">
    <source>
        <dbReference type="ARBA" id="ARBA00023157"/>
    </source>
</evidence>
<dbReference type="InterPro" id="IPR036026">
    <property type="entry name" value="Seven-hairpin_glycosidases"/>
</dbReference>
<keyword evidence="9 17" id="KW-1015">Disulfide bond</keyword>
<evidence type="ECO:0000256" key="8">
    <source>
        <dbReference type="ARBA" id="ARBA00023136"/>
    </source>
</evidence>
<sequence>MNSKGPILPLQQRYSNGVPLGYTRSGLRASERYVVYLLFLVFMSVCYSAVFLVPELRGRVNSFVDSPEQLFKPGGKDETFPGHLHLDTGEEDVHLEQDRKRIELQIAQDRALQQARGALNHAGNNEGGADENMDQHEVDSIKKDVNEDKLKVLEQQKKQVEEDLQAARKSGKDAIVAKGYIERTDGDPNDMDVTSKRDHIREMMLHAWDGYVKYAWGANELKPIAKTGHSASIFGRSAMGATIIDGIDTLFIMGLRDEYEKARNWITNEFKFDASSDVSVFETNIRFVGGLLSIYALTHDEVYKQKAIQIADKLLPAFNTPTGIPFGLVNLKTGSARNWGWASGGSSILSEFGSLHLEFTYLSEISQDPKYKQKVDKIRQVLKDVKRADGLYPNFLNPKTGKWGQMHVSLGALGDSFYEYLLKSYIMSGGKDQEGKQMYFSALEAMESRMKQKSGGGLTYFGDIRANRVDKKMDHLSCFSGGMFALGSKFSDSKKDHYLEMGKEITKTCHQAYDNTATKLGPEAFRFEGRAEAVAMRQNEKYYILRPETIESYFVLFRLTKDPLYRQWGWEAAQALEAHCRVGEGYSGIKDVYATHVAHDDVQQSFFLAETLKYLYLLFSDDEFMSLDDWVLNTEAHPLPVAKS</sequence>
<evidence type="ECO:0000313" key="21">
    <source>
        <dbReference type="EnsemblMetazoa" id="XP_030851337"/>
    </source>
</evidence>
<dbReference type="GO" id="GO:0036503">
    <property type="term" value="P:ERAD pathway"/>
    <property type="evidence" value="ECO:0000318"/>
    <property type="project" value="GO_Central"/>
</dbReference>
<keyword evidence="22" id="KW-1185">Reference proteome</keyword>
<comment type="catalytic activity">
    <reaction evidence="12">
        <text>N(4)-(alpha-D-Man-(1-&gt;2)-alpha-D-Man-(1-&gt;2)-alpha-D-Man-(1-&gt;3)-[alpha-D-Man-(1-&gt;2)-alpha-D-Man-(1-&gt;3)-[alpha-D-Man-(1-&gt;2)-alpha-D-Man-(1-&gt;6)]-alpha-D-Man-(1-&gt;6)]-beta-D-Man-(1-&gt;4)-beta-D-GlcNAc-(1-&gt;4)-beta-D-GlcNAc)-L-asparaginyl-[protein] (N-glucan mannose isomer 9A1,2,3B1,2,3) + 4 H2O = N(4)-(alpha-D-Man-(1-&gt;3)-[alpha-D-Man-(1-&gt;3)-[alpha-D-Man-(1-&gt;6)]-alpha-D-Man-(1-&gt;6)]-beta-D-Man-(1-&gt;4)-beta-D-GlcNAc-(1-&gt;4)-beta-D-GlcNAc)-L-asparaginyl-[protein] (N-glucan mannose isomer 5A1,2) + 4 beta-D-mannose</text>
        <dbReference type="Rhea" id="RHEA:56008"/>
        <dbReference type="Rhea" id="RHEA-COMP:14356"/>
        <dbReference type="Rhea" id="RHEA-COMP:14367"/>
        <dbReference type="ChEBI" id="CHEBI:15377"/>
        <dbReference type="ChEBI" id="CHEBI:28563"/>
        <dbReference type="ChEBI" id="CHEBI:59087"/>
        <dbReference type="ChEBI" id="CHEBI:139493"/>
        <dbReference type="EC" id="3.2.1.113"/>
    </reaction>
</comment>
<dbReference type="FunCoup" id="A0A7M7T3L3">
    <property type="interactions" value="2066"/>
</dbReference>
<feature type="active site" evidence="15">
    <location>
        <position position="415"/>
    </location>
</feature>